<accession>A0A5B7GV00</accession>
<proteinExistence type="predicted"/>
<feature type="region of interest" description="Disordered" evidence="1">
    <location>
        <begin position="37"/>
        <end position="60"/>
    </location>
</feature>
<keyword evidence="3" id="KW-1185">Reference proteome</keyword>
<comment type="caution">
    <text evidence="2">The sequence shown here is derived from an EMBL/GenBank/DDBJ whole genome shotgun (WGS) entry which is preliminary data.</text>
</comment>
<evidence type="ECO:0000256" key="1">
    <source>
        <dbReference type="SAM" id="MobiDB-lite"/>
    </source>
</evidence>
<dbReference type="AlphaFoldDB" id="A0A5B7GV00"/>
<organism evidence="2 3">
    <name type="scientific">Portunus trituberculatus</name>
    <name type="common">Swimming crab</name>
    <name type="synonym">Neptunus trituberculatus</name>
    <dbReference type="NCBI Taxonomy" id="210409"/>
    <lineage>
        <taxon>Eukaryota</taxon>
        <taxon>Metazoa</taxon>
        <taxon>Ecdysozoa</taxon>
        <taxon>Arthropoda</taxon>
        <taxon>Crustacea</taxon>
        <taxon>Multicrustacea</taxon>
        <taxon>Malacostraca</taxon>
        <taxon>Eumalacostraca</taxon>
        <taxon>Eucarida</taxon>
        <taxon>Decapoda</taxon>
        <taxon>Pleocyemata</taxon>
        <taxon>Brachyura</taxon>
        <taxon>Eubrachyura</taxon>
        <taxon>Portunoidea</taxon>
        <taxon>Portunidae</taxon>
        <taxon>Portuninae</taxon>
        <taxon>Portunus</taxon>
    </lineage>
</organism>
<evidence type="ECO:0000313" key="3">
    <source>
        <dbReference type="Proteomes" id="UP000324222"/>
    </source>
</evidence>
<reference evidence="2 3" key="1">
    <citation type="submission" date="2019-05" db="EMBL/GenBank/DDBJ databases">
        <title>Another draft genome of Portunus trituberculatus and its Hox gene families provides insights of decapod evolution.</title>
        <authorList>
            <person name="Jeong J.-H."/>
            <person name="Song I."/>
            <person name="Kim S."/>
            <person name="Choi T."/>
            <person name="Kim D."/>
            <person name="Ryu S."/>
            <person name="Kim W."/>
        </authorList>
    </citation>
    <scope>NUCLEOTIDE SEQUENCE [LARGE SCALE GENOMIC DNA]</scope>
    <source>
        <tissue evidence="2">Muscle</tissue>
    </source>
</reference>
<evidence type="ECO:0000313" key="2">
    <source>
        <dbReference type="EMBL" id="MPC64101.1"/>
    </source>
</evidence>
<dbReference type="EMBL" id="VSRR010021641">
    <property type="protein sequence ID" value="MPC64101.1"/>
    <property type="molecule type" value="Genomic_DNA"/>
</dbReference>
<dbReference type="Proteomes" id="UP000324222">
    <property type="component" value="Unassembled WGS sequence"/>
</dbReference>
<name>A0A5B7GV00_PORTR</name>
<feature type="compositionally biased region" description="Acidic residues" evidence="1">
    <location>
        <begin position="39"/>
        <end position="60"/>
    </location>
</feature>
<gene>
    <name evidence="2" type="ORF">E2C01_058212</name>
</gene>
<protein>
    <submittedName>
        <fullName evidence="2">Uncharacterized protein</fullName>
    </submittedName>
</protein>
<sequence length="60" mass="6908">MKVRPQSGVTWSSLCSLCGNKLPLHLMTRVRRAAKQIYEEEDDQGNEDEDVDEDDQENKV</sequence>